<gene>
    <name evidence="1" type="ORF">EVAR_17575_1</name>
</gene>
<evidence type="ECO:0000313" key="2">
    <source>
        <dbReference type="Proteomes" id="UP000299102"/>
    </source>
</evidence>
<accession>A0A4C1UC48</accession>
<dbReference type="EMBL" id="BGZK01000155">
    <property type="protein sequence ID" value="GBP23938.1"/>
    <property type="molecule type" value="Genomic_DNA"/>
</dbReference>
<reference evidence="1 2" key="1">
    <citation type="journal article" date="2019" name="Commun. Biol.">
        <title>The bagworm genome reveals a unique fibroin gene that provides high tensile strength.</title>
        <authorList>
            <person name="Kono N."/>
            <person name="Nakamura H."/>
            <person name="Ohtoshi R."/>
            <person name="Tomita M."/>
            <person name="Numata K."/>
            <person name="Arakawa K."/>
        </authorList>
    </citation>
    <scope>NUCLEOTIDE SEQUENCE [LARGE SCALE GENOMIC DNA]</scope>
</reference>
<proteinExistence type="predicted"/>
<comment type="caution">
    <text evidence="1">The sequence shown here is derived from an EMBL/GenBank/DDBJ whole genome shotgun (WGS) entry which is preliminary data.</text>
</comment>
<keyword evidence="2" id="KW-1185">Reference proteome</keyword>
<name>A0A4C1UC48_EUMVA</name>
<sequence length="100" mass="11129">MVDPAGQFLDVLEMAGRAPSNLVVLASILTTEELKNCNFSQIIPLARASESTLAVVPRRCHRSGNDGRHEPPLQTRSVWRAFKFQVPEFAKRSREGAPQQ</sequence>
<protein>
    <submittedName>
        <fullName evidence="1">Uncharacterized protein</fullName>
    </submittedName>
</protein>
<dbReference type="Proteomes" id="UP000299102">
    <property type="component" value="Unassembled WGS sequence"/>
</dbReference>
<evidence type="ECO:0000313" key="1">
    <source>
        <dbReference type="EMBL" id="GBP23938.1"/>
    </source>
</evidence>
<organism evidence="1 2">
    <name type="scientific">Eumeta variegata</name>
    <name type="common">Bagworm moth</name>
    <name type="synonym">Eumeta japonica</name>
    <dbReference type="NCBI Taxonomy" id="151549"/>
    <lineage>
        <taxon>Eukaryota</taxon>
        <taxon>Metazoa</taxon>
        <taxon>Ecdysozoa</taxon>
        <taxon>Arthropoda</taxon>
        <taxon>Hexapoda</taxon>
        <taxon>Insecta</taxon>
        <taxon>Pterygota</taxon>
        <taxon>Neoptera</taxon>
        <taxon>Endopterygota</taxon>
        <taxon>Lepidoptera</taxon>
        <taxon>Glossata</taxon>
        <taxon>Ditrysia</taxon>
        <taxon>Tineoidea</taxon>
        <taxon>Psychidae</taxon>
        <taxon>Oiketicinae</taxon>
        <taxon>Eumeta</taxon>
    </lineage>
</organism>
<dbReference type="AlphaFoldDB" id="A0A4C1UC48"/>